<dbReference type="PANTHER" id="PTHR43861:SF1">
    <property type="entry name" value="TRANS-ACONITATE 2-METHYLTRANSFERASE"/>
    <property type="match status" value="1"/>
</dbReference>
<dbReference type="CDD" id="cd02440">
    <property type="entry name" value="AdoMet_MTases"/>
    <property type="match status" value="1"/>
</dbReference>
<protein>
    <submittedName>
        <fullName evidence="2">Class I SAM-dependent methyltransferase</fullName>
    </submittedName>
</protein>
<keyword evidence="2" id="KW-0808">Transferase</keyword>
<dbReference type="EMBL" id="APLQ01000011">
    <property type="protein sequence ID" value="ENO15780.1"/>
    <property type="molecule type" value="Genomic_DNA"/>
</dbReference>
<reference evidence="2 3" key="1">
    <citation type="journal article" date="2013" name="Genome Announc.">
        <title>Genome Sequence of the Polycyclic Aromatic Hydrocarbon-Degrading Bacterium Strain Marinobacter nanhaiticus D15-8WT.</title>
        <authorList>
            <person name="Cui Z."/>
            <person name="Gao W."/>
            <person name="Li Q."/>
            <person name="Xu G."/>
            <person name="Zheng L."/>
        </authorList>
    </citation>
    <scope>NUCLEOTIDE SEQUENCE [LARGE SCALE GENOMIC DNA]</scope>
    <source>
        <strain evidence="2 3">D15-8W</strain>
    </source>
</reference>
<dbReference type="SUPFAM" id="SSF53335">
    <property type="entry name" value="S-adenosyl-L-methionine-dependent methyltransferases"/>
    <property type="match status" value="1"/>
</dbReference>
<dbReference type="InterPro" id="IPR013216">
    <property type="entry name" value="Methyltransf_11"/>
</dbReference>
<dbReference type="AlphaFoldDB" id="N6VZS8"/>
<dbReference type="Gene3D" id="3.40.50.150">
    <property type="entry name" value="Vaccinia Virus protein VP39"/>
    <property type="match status" value="1"/>
</dbReference>
<dbReference type="PATRIC" id="fig|626887.3.peg.2108"/>
<dbReference type="OrthoDB" id="9791837at2"/>
<dbReference type="GO" id="GO:0008757">
    <property type="term" value="F:S-adenosylmethionine-dependent methyltransferase activity"/>
    <property type="evidence" value="ECO:0007669"/>
    <property type="project" value="InterPro"/>
</dbReference>
<dbReference type="HOGENOM" id="CLU_049749_1_1_6"/>
<dbReference type="eggNOG" id="COG0500">
    <property type="taxonomic scope" value="Bacteria"/>
</dbReference>
<evidence type="ECO:0000313" key="2">
    <source>
        <dbReference type="EMBL" id="ENO15780.1"/>
    </source>
</evidence>
<dbReference type="GO" id="GO:0032259">
    <property type="term" value="P:methylation"/>
    <property type="evidence" value="ECO:0007669"/>
    <property type="project" value="UniProtKB-KW"/>
</dbReference>
<dbReference type="RefSeq" id="WP_004580070.1">
    <property type="nucleotide sequence ID" value="NZ_AP028878.1"/>
</dbReference>
<sequence length="230" mass="25079">MDPFSDEKVIDAWSRNASQWTDAVRGRHIESRERVTNRAIVDAVLGYSPQSVLDVGCGEGWLVRALSERVNTVVGVDAIPSLIERARAAGAGDYRQATYEEIALGAVDGTFDVVVCNFSLIGRTSVEQLFSAIPSLLSPQGVLIVQTLHPASSCGDLPYQDGWREGSWAGFGAGFTDPAPWYFRTLGSWVALFRESRFQLFDMREPIHPTTCKPASVIFIAGLARTSLPG</sequence>
<keyword evidence="3" id="KW-1185">Reference proteome</keyword>
<dbReference type="Pfam" id="PF08241">
    <property type="entry name" value="Methyltransf_11"/>
    <property type="match status" value="1"/>
</dbReference>
<proteinExistence type="predicted"/>
<gene>
    <name evidence="2" type="ORF">J057_10526</name>
</gene>
<feature type="domain" description="Methyltransferase type 11" evidence="1">
    <location>
        <begin position="53"/>
        <end position="145"/>
    </location>
</feature>
<dbReference type="STRING" id="626887.J057_10526"/>
<accession>N6VZS8</accession>
<evidence type="ECO:0000259" key="1">
    <source>
        <dbReference type="Pfam" id="PF08241"/>
    </source>
</evidence>
<keyword evidence="2" id="KW-0489">Methyltransferase</keyword>
<dbReference type="Proteomes" id="UP000013165">
    <property type="component" value="Unassembled WGS sequence"/>
</dbReference>
<organism evidence="2 3">
    <name type="scientific">Marinobacter nanhaiticus D15-8W</name>
    <dbReference type="NCBI Taxonomy" id="626887"/>
    <lineage>
        <taxon>Bacteria</taxon>
        <taxon>Pseudomonadati</taxon>
        <taxon>Pseudomonadota</taxon>
        <taxon>Gammaproteobacteria</taxon>
        <taxon>Pseudomonadales</taxon>
        <taxon>Marinobacteraceae</taxon>
        <taxon>Marinobacter</taxon>
    </lineage>
</organism>
<dbReference type="InterPro" id="IPR029063">
    <property type="entry name" value="SAM-dependent_MTases_sf"/>
</dbReference>
<evidence type="ECO:0000313" key="3">
    <source>
        <dbReference type="Proteomes" id="UP000013165"/>
    </source>
</evidence>
<dbReference type="PANTHER" id="PTHR43861">
    <property type="entry name" value="TRANS-ACONITATE 2-METHYLTRANSFERASE-RELATED"/>
    <property type="match status" value="1"/>
</dbReference>
<comment type="caution">
    <text evidence="2">The sequence shown here is derived from an EMBL/GenBank/DDBJ whole genome shotgun (WGS) entry which is preliminary data.</text>
</comment>
<name>N6VZS8_9GAMM</name>